<dbReference type="AlphaFoldDB" id="A0A1G9KPF0"/>
<dbReference type="PANTHER" id="PTHR36432:SF4">
    <property type="entry name" value="TRANSITION STATE REGULATOR ABH-RELATED"/>
    <property type="match status" value="1"/>
</dbReference>
<organism evidence="3 4">
    <name type="scientific">Halarsenatibacter silvermanii</name>
    <dbReference type="NCBI Taxonomy" id="321763"/>
    <lineage>
        <taxon>Bacteria</taxon>
        <taxon>Bacillati</taxon>
        <taxon>Bacillota</taxon>
        <taxon>Clostridia</taxon>
        <taxon>Halanaerobiales</taxon>
        <taxon>Halarsenatibacteraceae</taxon>
        <taxon>Halarsenatibacter</taxon>
    </lineage>
</organism>
<sequence>MEGITIKATGIVRKVDELGRIVLPKELRDTLNIDEKDPLEFYVEDDSIILEKYEPGCYLCGSVEDLIQYKDKDICEVCIADLGEMS</sequence>
<keyword evidence="4" id="KW-1185">Reference proteome</keyword>
<dbReference type="Pfam" id="PF04014">
    <property type="entry name" value="MazE_antitoxin"/>
    <property type="match status" value="1"/>
</dbReference>
<keyword evidence="1" id="KW-0238">DNA-binding</keyword>
<dbReference type="EMBL" id="FNGO01000005">
    <property type="protein sequence ID" value="SDL51357.1"/>
    <property type="molecule type" value="Genomic_DNA"/>
</dbReference>
<gene>
    <name evidence="3" type="ORF">SAMN04488692_10566</name>
</gene>
<name>A0A1G9KPF0_9FIRM</name>
<dbReference type="RefSeq" id="WP_345788682.1">
    <property type="nucleotide sequence ID" value="NZ_FNGO01000005.1"/>
</dbReference>
<evidence type="ECO:0000313" key="3">
    <source>
        <dbReference type="EMBL" id="SDL51357.1"/>
    </source>
</evidence>
<feature type="domain" description="SpoVT-AbrB" evidence="2">
    <location>
        <begin position="10"/>
        <end position="55"/>
    </location>
</feature>
<accession>A0A1G9KPF0</accession>
<dbReference type="InterPro" id="IPR037914">
    <property type="entry name" value="SpoVT-AbrB_sf"/>
</dbReference>
<evidence type="ECO:0000259" key="2">
    <source>
        <dbReference type="PROSITE" id="PS51740"/>
    </source>
</evidence>
<dbReference type="PROSITE" id="PS51740">
    <property type="entry name" value="SPOVT_ABRB"/>
    <property type="match status" value="1"/>
</dbReference>
<dbReference type="InterPro" id="IPR052731">
    <property type="entry name" value="B_subtilis_Trans_State_Reg"/>
</dbReference>
<dbReference type="GO" id="GO:0003677">
    <property type="term" value="F:DNA binding"/>
    <property type="evidence" value="ECO:0007669"/>
    <property type="project" value="UniProtKB-UniRule"/>
</dbReference>
<dbReference type="Proteomes" id="UP000199476">
    <property type="component" value="Unassembled WGS sequence"/>
</dbReference>
<dbReference type="STRING" id="321763.SAMN04488692_10566"/>
<evidence type="ECO:0000256" key="1">
    <source>
        <dbReference type="PROSITE-ProRule" id="PRU01076"/>
    </source>
</evidence>
<dbReference type="Gene3D" id="2.10.260.10">
    <property type="match status" value="1"/>
</dbReference>
<reference evidence="3 4" key="1">
    <citation type="submission" date="2016-10" db="EMBL/GenBank/DDBJ databases">
        <authorList>
            <person name="de Groot N.N."/>
        </authorList>
    </citation>
    <scope>NUCLEOTIDE SEQUENCE [LARGE SCALE GENOMIC DNA]</scope>
    <source>
        <strain evidence="3 4">SLAS-1</strain>
    </source>
</reference>
<dbReference type="InterPro" id="IPR007159">
    <property type="entry name" value="SpoVT-AbrB_dom"/>
</dbReference>
<dbReference type="NCBIfam" id="TIGR01439">
    <property type="entry name" value="lp_hng_hel_AbrB"/>
    <property type="match status" value="1"/>
</dbReference>
<evidence type="ECO:0000313" key="4">
    <source>
        <dbReference type="Proteomes" id="UP000199476"/>
    </source>
</evidence>
<dbReference type="SMART" id="SM00966">
    <property type="entry name" value="SpoVT_AbrB"/>
    <property type="match status" value="1"/>
</dbReference>
<proteinExistence type="predicted"/>
<dbReference type="PANTHER" id="PTHR36432">
    <property type="match status" value="1"/>
</dbReference>
<dbReference type="SUPFAM" id="SSF89447">
    <property type="entry name" value="AbrB/MazE/MraZ-like"/>
    <property type="match status" value="1"/>
</dbReference>
<protein>
    <submittedName>
        <fullName evidence="3">Transcriptional pleiotropic regulator of transition state genes</fullName>
    </submittedName>
</protein>